<feature type="chain" id="PRO_5003256502" evidence="1">
    <location>
        <begin position="24"/>
        <end position="316"/>
    </location>
</feature>
<keyword evidence="3" id="KW-1185">Reference proteome</keyword>
<gene>
    <name evidence="2" type="ordered locus">Weevi_1182</name>
</gene>
<feature type="signal peptide" evidence="1">
    <location>
        <begin position="1"/>
        <end position="23"/>
    </location>
</feature>
<dbReference type="EMBL" id="CP002455">
    <property type="protein sequence ID" value="ADX67891.1"/>
    <property type="molecule type" value="Genomic_DNA"/>
</dbReference>
<dbReference type="STRING" id="865938.Weevi_1182"/>
<dbReference type="Proteomes" id="UP000008641">
    <property type="component" value="Chromosome"/>
</dbReference>
<evidence type="ECO:0000313" key="2">
    <source>
        <dbReference type="EMBL" id="ADX67891.1"/>
    </source>
</evidence>
<proteinExistence type="predicted"/>
<name>F0P2X9_WEEVC</name>
<protein>
    <submittedName>
        <fullName evidence="2">Uncharacterized protein</fullName>
    </submittedName>
</protein>
<dbReference type="AlphaFoldDB" id="F0P2X9"/>
<dbReference type="KEGG" id="wvi:Weevi_1182"/>
<accession>F0P2X9</accession>
<evidence type="ECO:0000256" key="1">
    <source>
        <dbReference type="SAM" id="SignalP"/>
    </source>
</evidence>
<dbReference type="HOGENOM" id="CLU_069567_0_0_10"/>
<organism evidence="2 3">
    <name type="scientific">Weeksella virosa (strain ATCC 43766 / DSM 16922 / JCM 21250 / CCUG 30538 / CDC 9751 / IAM 14551 / NBRC 16016 / NCTC 11634 / CL345/78)</name>
    <dbReference type="NCBI Taxonomy" id="865938"/>
    <lineage>
        <taxon>Bacteria</taxon>
        <taxon>Pseudomonadati</taxon>
        <taxon>Bacteroidota</taxon>
        <taxon>Flavobacteriia</taxon>
        <taxon>Flavobacteriales</taxon>
        <taxon>Weeksellaceae</taxon>
        <taxon>Weeksella</taxon>
    </lineage>
</organism>
<keyword evidence="1" id="KW-0732">Signal</keyword>
<evidence type="ECO:0000313" key="3">
    <source>
        <dbReference type="Proteomes" id="UP000008641"/>
    </source>
</evidence>
<dbReference type="RefSeq" id="WP_013598281.1">
    <property type="nucleotide sequence ID" value="NC_015144.1"/>
</dbReference>
<dbReference type="eggNOG" id="ENOG503404I">
    <property type="taxonomic scope" value="Bacteria"/>
</dbReference>
<reference evidence="2 3" key="1">
    <citation type="journal article" date="2011" name="Stand. Genomic Sci.">
        <title>Complete genome sequence of Weeksella virosa type strain (9751).</title>
        <authorList>
            <person name="Lang E."/>
            <person name="Teshima H."/>
            <person name="Lucas S."/>
            <person name="Lapidus A."/>
            <person name="Hammon N."/>
            <person name="Deshpande S."/>
            <person name="Nolan M."/>
            <person name="Cheng J.F."/>
            <person name="Pitluck S."/>
            <person name="Liolios K."/>
            <person name="Pagani I."/>
            <person name="Mikhailova N."/>
            <person name="Ivanova N."/>
            <person name="Mavromatis K."/>
            <person name="Pati A."/>
            <person name="Tapia R."/>
            <person name="Han C."/>
            <person name="Goodwin L."/>
            <person name="Chen A."/>
            <person name="Palaniappan K."/>
            <person name="Land M."/>
            <person name="Hauser L."/>
            <person name="Chang Y.J."/>
            <person name="Jeffries C.D."/>
            <person name="Brambilla E.M."/>
            <person name="Kopitz M."/>
            <person name="Rohde M."/>
            <person name="Goker M."/>
            <person name="Tindall B.J."/>
            <person name="Detter J.C."/>
            <person name="Woyke T."/>
            <person name="Bristow J."/>
            <person name="Eisen J.A."/>
            <person name="Markowitz V."/>
            <person name="Hugenholtz P."/>
            <person name="Klenk H.P."/>
            <person name="Kyrpides N.C."/>
        </authorList>
    </citation>
    <scope>NUCLEOTIDE SEQUENCE [LARGE SCALE GENOMIC DNA]</scope>
    <source>
        <strain evidence="3">ATCC 43766 / DSM 16922 / JCM 21250 / NBRC 16016 / NCTC 11634 / CL345/78</strain>
    </source>
</reference>
<reference evidence="3" key="2">
    <citation type="journal article" date="2011" name="Stand. Genomic Sci.">
        <title>Complete genome sequence of Weeksella virosa type strain (9751T).</title>
        <authorList>
            <person name="Lang E."/>
            <person name="Teshima H."/>
            <person name="Lucas S."/>
            <person name="Lapidus A."/>
            <person name="Hammon N."/>
            <person name="Deshpande S."/>
            <person name="Nolan M."/>
            <person name="Cheng J."/>
            <person name="Pitluck S."/>
            <person name="Liolios K."/>
            <person name="Pagani I."/>
            <person name="Mikhailova N."/>
            <person name="Ivanova N."/>
            <person name="Mavromatis K."/>
            <person name="Pati A."/>
            <person name="Tapia R."/>
            <person name="Han C."/>
            <person name="Goodwin L."/>
            <person name="Chen A."/>
            <person name="Palaniappan K."/>
            <person name="Land M."/>
            <person name="Hauser L."/>
            <person name="Chang Y."/>
            <person name="Jeffries C."/>
            <person name="Brambilla E."/>
            <person name="Kopitz M."/>
            <person name="Rohde M."/>
            <person name="Goker M."/>
            <person name="Tindall B."/>
            <person name="Detter J."/>
            <person name="Woyke T."/>
            <person name="Bristow J."/>
            <person name="Eisen J."/>
            <person name="Markowitz V."/>
            <person name="Hugenholtz P."/>
            <person name="Klenk H."/>
            <person name="Kyrpides N."/>
        </authorList>
    </citation>
    <scope>NUCLEOTIDE SEQUENCE [LARGE SCALE GENOMIC DNA]</scope>
    <source>
        <strain evidence="3">ATCC 43766 / DSM 16922 / JCM 21250 / NBRC 16016 / NCTC 11634 / CL345/78</strain>
    </source>
</reference>
<sequence length="316" mass="37660">MINKKKKFAVGLFFLSSFCMLHAQMQSKQTPKQALSITDFGLIGKVKEIQTKSIEAISKRAATGFFSNEYYNQTIHRFDYNGLLLYKTNFLEYGNRLGIYSEENYHYNQSNQLAEYQKIILNNGEDPRRVEEQKKYYYQNGQLVQEDFVYQSKSNQIRYQTLYTHDKNVQKIVDKIEGIKNSETVLLYNENQNLVKTETIYFNGEKGLVEYFIYDNSSNPIAVERIGKNLHAFGFEDKERRKETRRFYDANWQLEREEVYNNNELIALKKAEKEGQSFLNIYTFDYQYDSHGNWVKCEVFRDARPWQIIERTIAYY</sequence>
<dbReference type="OrthoDB" id="86940at2"/>